<dbReference type="InterPro" id="IPR021005">
    <property type="entry name" value="Znf_CGNR"/>
</dbReference>
<gene>
    <name evidence="2" type="ORF">CLV72_108298</name>
</gene>
<dbReference type="Pfam" id="PF11706">
    <property type="entry name" value="zf-CGNR"/>
    <property type="match status" value="1"/>
</dbReference>
<comment type="caution">
    <text evidence="2">The sequence shown here is derived from an EMBL/GenBank/DDBJ whole genome shotgun (WGS) entry which is preliminary data.</text>
</comment>
<sequence length="201" mass="21564">MIGSANSLLMHKPEEGVTWRFDPGALPLELMVTGGPGALERFEMLHEPADLASWAALSRLRLDPAGVEVTAGQLDAVRALRAALWRLAPDLAHGRPADPEATAVLNRAAEGAPLVPQIGPDGGARWARPADGGQILSTMARDAVELFTGPLAGRVRECAAHDCPLVFVDASRPGRRRWCAMERCGNRAKVRALRARRGDQD</sequence>
<name>A0A2T0PXM9_9ACTN</name>
<dbReference type="RefSeq" id="WP_106251116.1">
    <property type="nucleotide sequence ID" value="NZ_PVZC01000008.1"/>
</dbReference>
<evidence type="ECO:0000259" key="1">
    <source>
        <dbReference type="Pfam" id="PF11706"/>
    </source>
</evidence>
<dbReference type="SUPFAM" id="SSF160904">
    <property type="entry name" value="Jann2411-like"/>
    <property type="match status" value="1"/>
</dbReference>
<dbReference type="AlphaFoldDB" id="A0A2T0PXM9"/>
<accession>A0A2T0PXM9</accession>
<proteinExistence type="predicted"/>
<dbReference type="Pfam" id="PF07336">
    <property type="entry name" value="ABATE"/>
    <property type="match status" value="1"/>
</dbReference>
<dbReference type="InterPro" id="IPR010852">
    <property type="entry name" value="ABATE"/>
</dbReference>
<dbReference type="OrthoDB" id="123307at2"/>
<reference evidence="2 3" key="1">
    <citation type="submission" date="2018-03" db="EMBL/GenBank/DDBJ databases">
        <title>Genomic Encyclopedia of Archaeal and Bacterial Type Strains, Phase II (KMG-II): from individual species to whole genera.</title>
        <authorList>
            <person name="Goeker M."/>
        </authorList>
    </citation>
    <scope>NUCLEOTIDE SEQUENCE [LARGE SCALE GENOMIC DNA]</scope>
    <source>
        <strain evidence="2 3">DSM 45601</strain>
    </source>
</reference>
<dbReference type="Proteomes" id="UP000237846">
    <property type="component" value="Unassembled WGS sequence"/>
</dbReference>
<keyword evidence="3" id="KW-1185">Reference proteome</keyword>
<dbReference type="PANTHER" id="PTHR35525">
    <property type="entry name" value="BLL6575 PROTEIN"/>
    <property type="match status" value="1"/>
</dbReference>
<evidence type="ECO:0000313" key="3">
    <source>
        <dbReference type="Proteomes" id="UP000237846"/>
    </source>
</evidence>
<evidence type="ECO:0000313" key="2">
    <source>
        <dbReference type="EMBL" id="PRX96291.1"/>
    </source>
</evidence>
<organism evidence="2 3">
    <name type="scientific">Allonocardiopsis opalescens</name>
    <dbReference type="NCBI Taxonomy" id="1144618"/>
    <lineage>
        <taxon>Bacteria</taxon>
        <taxon>Bacillati</taxon>
        <taxon>Actinomycetota</taxon>
        <taxon>Actinomycetes</taxon>
        <taxon>Streptosporangiales</taxon>
        <taxon>Allonocardiopsis</taxon>
    </lineage>
</organism>
<dbReference type="EMBL" id="PVZC01000008">
    <property type="protein sequence ID" value="PRX96291.1"/>
    <property type="molecule type" value="Genomic_DNA"/>
</dbReference>
<dbReference type="PANTHER" id="PTHR35525:SF3">
    <property type="entry name" value="BLL6575 PROTEIN"/>
    <property type="match status" value="1"/>
</dbReference>
<feature type="domain" description="Zinc finger CGNR" evidence="1">
    <location>
        <begin position="154"/>
        <end position="197"/>
    </location>
</feature>
<dbReference type="InterPro" id="IPR023286">
    <property type="entry name" value="ABATE_dom_sf"/>
</dbReference>
<dbReference type="Gene3D" id="1.10.3300.10">
    <property type="entry name" value="Jann2411-like domain"/>
    <property type="match status" value="1"/>
</dbReference>
<protein>
    <submittedName>
        <fullName evidence="2">Putative RNA-binding Zn ribbon-like protein</fullName>
    </submittedName>
</protein>